<accession>A0ABS2PSR7</accession>
<name>A0ABS2PSR7_9STRE</name>
<dbReference type="Proteomes" id="UP000697472">
    <property type="component" value="Unassembled WGS sequence"/>
</dbReference>
<evidence type="ECO:0000313" key="1">
    <source>
        <dbReference type="EMBL" id="MBM7642921.1"/>
    </source>
</evidence>
<evidence type="ECO:0000313" key="2">
    <source>
        <dbReference type="Proteomes" id="UP000697472"/>
    </source>
</evidence>
<gene>
    <name evidence="1" type="ORF">JOC28_001221</name>
</gene>
<protein>
    <submittedName>
        <fullName evidence="1">Uncharacterized protein</fullName>
    </submittedName>
</protein>
<dbReference type="EMBL" id="JAFBEH010000022">
    <property type="protein sequence ID" value="MBM7642921.1"/>
    <property type="molecule type" value="Genomic_DNA"/>
</dbReference>
<reference evidence="1 2" key="1">
    <citation type="submission" date="2021-01" db="EMBL/GenBank/DDBJ databases">
        <title>Genomic Encyclopedia of Type Strains, Phase IV (KMG-IV): sequencing the most valuable type-strain genomes for metagenomic binning, comparative biology and taxonomic classification.</title>
        <authorList>
            <person name="Goeker M."/>
        </authorList>
    </citation>
    <scope>NUCLEOTIDE SEQUENCE [LARGE SCALE GENOMIC DNA]</scope>
    <source>
        <strain evidence="1 2">DSM 27382</strain>
    </source>
</reference>
<comment type="caution">
    <text evidence="1">The sequence shown here is derived from an EMBL/GenBank/DDBJ whole genome shotgun (WGS) entry which is preliminary data.</text>
</comment>
<organism evidence="1 2">
    <name type="scientific">Streptococcus loxodontisalivarius</name>
    <dbReference type="NCBI Taxonomy" id="1349415"/>
    <lineage>
        <taxon>Bacteria</taxon>
        <taxon>Bacillati</taxon>
        <taxon>Bacillota</taxon>
        <taxon>Bacilli</taxon>
        <taxon>Lactobacillales</taxon>
        <taxon>Streptococcaceae</taxon>
        <taxon>Streptococcus</taxon>
    </lineage>
</organism>
<keyword evidence="2" id="KW-1185">Reference proteome</keyword>
<proteinExistence type="predicted"/>
<dbReference type="RefSeq" id="WP_275582261.1">
    <property type="nucleotide sequence ID" value="NZ_JAFBEH010000022.1"/>
</dbReference>
<sequence>MTKTKQTKKQKTYDRILKKEMSALAFGGFLQESSAIFKWMEGDY</sequence>